<protein>
    <submittedName>
        <fullName evidence="1">Uncharacterized protein</fullName>
    </submittedName>
</protein>
<gene>
    <name evidence="1" type="ORF">J4732_14810</name>
</gene>
<name>A0A939NT51_SERMA</name>
<comment type="caution">
    <text evidence="1">The sequence shown here is derived from an EMBL/GenBank/DDBJ whole genome shotgun (WGS) entry which is preliminary data.</text>
</comment>
<dbReference type="AlphaFoldDB" id="A0A939NT51"/>
<proteinExistence type="predicted"/>
<evidence type="ECO:0000313" key="1">
    <source>
        <dbReference type="EMBL" id="MBO2007039.1"/>
    </source>
</evidence>
<organism evidence="1">
    <name type="scientific">Serratia marcescens</name>
    <dbReference type="NCBI Taxonomy" id="615"/>
    <lineage>
        <taxon>Bacteria</taxon>
        <taxon>Pseudomonadati</taxon>
        <taxon>Pseudomonadota</taxon>
        <taxon>Gammaproteobacteria</taxon>
        <taxon>Enterobacterales</taxon>
        <taxon>Yersiniaceae</taxon>
        <taxon>Serratia</taxon>
    </lineage>
</organism>
<dbReference type="EMBL" id="JAGETR010000094">
    <property type="protein sequence ID" value="MBO2007039.1"/>
    <property type="molecule type" value="Genomic_DNA"/>
</dbReference>
<accession>A0A939NT51</accession>
<reference evidence="1" key="1">
    <citation type="submission" date="2021-03" db="EMBL/GenBank/DDBJ databases">
        <title>Molecular epidemiology and mechanisms of colistin and carbapenem resistance in Enterobacteriaceae from clinical isolates, the environment and porcine samples in Pretoria, South Africa.</title>
        <authorList>
            <person name="Bogoshi D."/>
            <person name="Mbelle N.M."/>
            <person name="Naidoo V."/>
            <person name="Osei Sekyere J."/>
        </authorList>
    </citation>
    <scope>NUCLEOTIDE SEQUENCE</scope>
    <source>
        <strain evidence="1">C080</strain>
    </source>
</reference>
<sequence>MSIGTKVTLYGLIKSRRRYADPAINIIAAQYKYFSTLTPLCNLIARREKNMVIINRRGY</sequence>